<sequence length="260" mass="28427">MTTVEGYPKDLDAFVIVKEIAPGVTTLACPFSRVIVEIGARATHIKAQFADGPGMIMVSPIPVCDVAVATLEGLPLKYIVAPDMVHYMAIPGWKEKYPDAKIIGCKSLTSQKLTSLGLACDFEVTDFDCVIPAKELGLNDVKEEEELKFIIVGAHMNRELVTFHGQSKVMVVGDLIFNLPPTEQYSKSKLGLLDRFLYATGIGRYAQSKIPDLLIKNKETGKTALKVIEALDFDTVVMCHGDSVIGTGKEFYTSFFSSLL</sequence>
<evidence type="ECO:0000313" key="1">
    <source>
        <dbReference type="EMBL" id="KAK7204103.1"/>
    </source>
</evidence>
<comment type="caution">
    <text evidence="1">The sequence shown here is derived from an EMBL/GenBank/DDBJ whole genome shotgun (WGS) entry which is preliminary data.</text>
</comment>
<dbReference type="InterPro" id="IPR036866">
    <property type="entry name" value="RibonucZ/Hydroxyglut_hydro"/>
</dbReference>
<dbReference type="InterPro" id="IPR025638">
    <property type="entry name" value="DUF4336"/>
</dbReference>
<dbReference type="PANTHER" id="PTHR33835:SF1">
    <property type="entry name" value="METALLO-BETA-LACTAMASE DOMAIN-CONTAINING PROTEIN"/>
    <property type="match status" value="1"/>
</dbReference>
<dbReference type="Proteomes" id="UP001498771">
    <property type="component" value="Unassembled WGS sequence"/>
</dbReference>
<accession>A0ABR1F4N9</accession>
<dbReference type="GeneID" id="90038639"/>
<dbReference type="RefSeq" id="XP_064767136.1">
    <property type="nucleotide sequence ID" value="XM_064913127.1"/>
</dbReference>
<dbReference type="EMBL" id="JBBJBU010000009">
    <property type="protein sequence ID" value="KAK7204103.1"/>
    <property type="molecule type" value="Genomic_DNA"/>
</dbReference>
<dbReference type="PANTHER" id="PTHR33835">
    <property type="entry name" value="YALI0C07656P"/>
    <property type="match status" value="1"/>
</dbReference>
<proteinExistence type="predicted"/>
<keyword evidence="2" id="KW-1185">Reference proteome</keyword>
<protein>
    <submittedName>
        <fullName evidence="1">Uncharacterized protein</fullName>
    </submittedName>
</protein>
<evidence type="ECO:0000313" key="2">
    <source>
        <dbReference type="Proteomes" id="UP001498771"/>
    </source>
</evidence>
<dbReference type="SUPFAM" id="SSF56281">
    <property type="entry name" value="Metallo-hydrolase/oxidoreductase"/>
    <property type="match status" value="1"/>
</dbReference>
<name>A0ABR1F4N9_9ASCO</name>
<organism evidence="1 2">
    <name type="scientific">Myxozyma melibiosi</name>
    <dbReference type="NCBI Taxonomy" id="54550"/>
    <lineage>
        <taxon>Eukaryota</taxon>
        <taxon>Fungi</taxon>
        <taxon>Dikarya</taxon>
        <taxon>Ascomycota</taxon>
        <taxon>Saccharomycotina</taxon>
        <taxon>Lipomycetes</taxon>
        <taxon>Lipomycetales</taxon>
        <taxon>Lipomycetaceae</taxon>
        <taxon>Myxozyma</taxon>
    </lineage>
</organism>
<gene>
    <name evidence="1" type="ORF">BZA70DRAFT_281474</name>
</gene>
<reference evidence="1 2" key="1">
    <citation type="submission" date="2024-03" db="EMBL/GenBank/DDBJ databases">
        <title>Genome-scale model development and genomic sequencing of the oleaginous clade Lipomyces.</title>
        <authorList>
            <consortium name="Lawrence Berkeley National Laboratory"/>
            <person name="Czajka J.J."/>
            <person name="Han Y."/>
            <person name="Kim J."/>
            <person name="Mondo S.J."/>
            <person name="Hofstad B.A."/>
            <person name="Robles A."/>
            <person name="Haridas S."/>
            <person name="Riley R."/>
            <person name="LaButti K."/>
            <person name="Pangilinan J."/>
            <person name="Andreopoulos W."/>
            <person name="Lipzen A."/>
            <person name="Yan J."/>
            <person name="Wang M."/>
            <person name="Ng V."/>
            <person name="Grigoriev I.V."/>
            <person name="Spatafora J.W."/>
            <person name="Magnuson J.K."/>
            <person name="Baker S.E."/>
            <person name="Pomraning K.R."/>
        </authorList>
    </citation>
    <scope>NUCLEOTIDE SEQUENCE [LARGE SCALE GENOMIC DNA]</scope>
    <source>
        <strain evidence="1 2">Phaff 52-87</strain>
    </source>
</reference>